<keyword evidence="5" id="KW-0645">Protease</keyword>
<feature type="transmembrane region" description="Helical" evidence="14">
    <location>
        <begin position="226"/>
        <end position="244"/>
    </location>
</feature>
<dbReference type="InterPro" id="IPR035952">
    <property type="entry name" value="Rhomboid-like_sf"/>
</dbReference>
<dbReference type="CDD" id="cd00051">
    <property type="entry name" value="EFh"/>
    <property type="match status" value="1"/>
</dbReference>
<dbReference type="Pfam" id="PF01694">
    <property type="entry name" value="Rhomboid"/>
    <property type="match status" value="1"/>
</dbReference>
<feature type="transmembrane region" description="Helical" evidence="14">
    <location>
        <begin position="318"/>
        <end position="340"/>
    </location>
</feature>
<dbReference type="InterPro" id="IPR017213">
    <property type="entry name" value="Peptidase_S54_rhomboid_met"/>
</dbReference>
<dbReference type="InterPro" id="IPR022764">
    <property type="entry name" value="Peptidase_S54_rhomboid_dom"/>
</dbReference>
<evidence type="ECO:0000256" key="4">
    <source>
        <dbReference type="ARBA" id="ARBA00013039"/>
    </source>
</evidence>
<dbReference type="GO" id="GO:0006508">
    <property type="term" value="P:proteolysis"/>
    <property type="evidence" value="ECO:0007669"/>
    <property type="project" value="UniProtKB-KW"/>
</dbReference>
<evidence type="ECO:0000313" key="17">
    <source>
        <dbReference type="Proteomes" id="UP001608902"/>
    </source>
</evidence>
<dbReference type="AlphaFoldDB" id="A0ABD6EPJ5"/>
<dbReference type="InterPro" id="IPR002048">
    <property type="entry name" value="EF_hand_dom"/>
</dbReference>
<feature type="transmembrane region" description="Helical" evidence="14">
    <location>
        <begin position="168"/>
        <end position="195"/>
    </location>
</feature>
<evidence type="ECO:0000256" key="5">
    <source>
        <dbReference type="ARBA" id="ARBA00022670"/>
    </source>
</evidence>
<feature type="transmembrane region" description="Helical" evidence="14">
    <location>
        <begin position="119"/>
        <end position="137"/>
    </location>
</feature>
<keyword evidence="6 14" id="KW-0812">Transmembrane</keyword>
<gene>
    <name evidence="16" type="ORF">AB6A40_008169</name>
</gene>
<dbReference type="PROSITE" id="PS50222">
    <property type="entry name" value="EF_HAND_2"/>
    <property type="match status" value="2"/>
</dbReference>
<evidence type="ECO:0000259" key="15">
    <source>
        <dbReference type="PROSITE" id="PS50222"/>
    </source>
</evidence>
<evidence type="ECO:0000256" key="8">
    <source>
        <dbReference type="ARBA" id="ARBA00022825"/>
    </source>
</evidence>
<dbReference type="Proteomes" id="UP001608902">
    <property type="component" value="Unassembled WGS sequence"/>
</dbReference>
<keyword evidence="9" id="KW-0106">Calcium</keyword>
<comment type="similarity">
    <text evidence="3 12">Belongs to the peptidase S54 family.</text>
</comment>
<keyword evidence="11 14" id="KW-0472">Membrane</keyword>
<dbReference type="Gene3D" id="1.20.1540.10">
    <property type="entry name" value="Rhomboid-like"/>
    <property type="match status" value="1"/>
</dbReference>
<evidence type="ECO:0000256" key="12">
    <source>
        <dbReference type="PIRNR" id="PIRNR037470"/>
    </source>
</evidence>
<evidence type="ECO:0000256" key="3">
    <source>
        <dbReference type="ARBA" id="ARBA00009045"/>
    </source>
</evidence>
<evidence type="ECO:0000256" key="7">
    <source>
        <dbReference type="ARBA" id="ARBA00022801"/>
    </source>
</evidence>
<evidence type="ECO:0000256" key="11">
    <source>
        <dbReference type="ARBA" id="ARBA00023136"/>
    </source>
</evidence>
<evidence type="ECO:0000313" key="16">
    <source>
        <dbReference type="EMBL" id="MFH4981460.1"/>
    </source>
</evidence>
<dbReference type="Pfam" id="PF13499">
    <property type="entry name" value="EF-hand_7"/>
    <property type="match status" value="1"/>
</dbReference>
<dbReference type="PANTHER" id="PTHR45840">
    <property type="entry name" value="RHOMBOID-RELATED PROTEIN"/>
    <property type="match status" value="1"/>
</dbReference>
<accession>A0ABD6EPJ5</accession>
<keyword evidence="10 14" id="KW-1133">Transmembrane helix</keyword>
<feature type="transmembrane region" description="Helical" evidence="14">
    <location>
        <begin position="201"/>
        <end position="219"/>
    </location>
</feature>
<sequence>MQSLGCESTNECYSWKRIFAAFDTDHDGYIPTNELTRTVRSAAASFGLTSSEADALIRNIDANRDHLVDFPEFCTLMTRAKKLRMRHVLFRAAQMVVPKSGRAKAFSYLEQYTCMPPPLFMITISIMEVAVYIYYVLESHQGIQMNKPVPTQSPLIFNPHKKTEIWRYFTYMLIHVGIFHIIFNVMTQVMLGIPLELVHKAWRIMLVYLSGVLAGSLVVSIFDPNVYLAGASGGVYALLAAHLAELIINWSEMEFAWVRAGVLTLLIGSDASLAIYQRYYVREKDQVSYVSHLAGFIAGILMGIIVLRNFSRKSWERFLWWISFAILIVLLCTAVVINIFPSII</sequence>
<feature type="domain" description="EF-hand" evidence="15">
    <location>
        <begin position="48"/>
        <end position="83"/>
    </location>
</feature>
<dbReference type="InterPro" id="IPR011992">
    <property type="entry name" value="EF-hand-dom_pair"/>
</dbReference>
<dbReference type="PIRSF" id="PIRSF037470">
    <property type="entry name" value="Rhomboid"/>
    <property type="match status" value="1"/>
</dbReference>
<dbReference type="SMART" id="SM00054">
    <property type="entry name" value="EFh"/>
    <property type="match status" value="2"/>
</dbReference>
<dbReference type="Gene3D" id="1.10.238.10">
    <property type="entry name" value="EF-hand"/>
    <property type="match status" value="1"/>
</dbReference>
<feature type="active site" evidence="13">
    <location>
        <position position="292"/>
    </location>
</feature>
<dbReference type="GO" id="GO:0016020">
    <property type="term" value="C:membrane"/>
    <property type="evidence" value="ECO:0007669"/>
    <property type="project" value="UniProtKB-SubCell"/>
</dbReference>
<proteinExistence type="inferred from homology"/>
<evidence type="ECO:0000256" key="10">
    <source>
        <dbReference type="ARBA" id="ARBA00022989"/>
    </source>
</evidence>
<dbReference type="InterPro" id="IPR051739">
    <property type="entry name" value="Rhomboid_IM_Serine_Proteases"/>
</dbReference>
<feature type="domain" description="EF-hand" evidence="15">
    <location>
        <begin position="15"/>
        <end position="45"/>
    </location>
</feature>
<comment type="caution">
    <text evidence="16">The sequence shown here is derived from an EMBL/GenBank/DDBJ whole genome shotgun (WGS) entry which is preliminary data.</text>
</comment>
<dbReference type="EC" id="3.4.21.105" evidence="4"/>
<evidence type="ECO:0000256" key="2">
    <source>
        <dbReference type="ARBA" id="ARBA00004141"/>
    </source>
</evidence>
<name>A0ABD6EPJ5_9BILA</name>
<comment type="catalytic activity">
    <reaction evidence="1">
        <text>Cleaves type-1 transmembrane domains using a catalytic dyad composed of serine and histidine that are contributed by different transmembrane domains.</text>
        <dbReference type="EC" id="3.4.21.105"/>
    </reaction>
</comment>
<dbReference type="GO" id="GO:0004252">
    <property type="term" value="F:serine-type endopeptidase activity"/>
    <property type="evidence" value="ECO:0007669"/>
    <property type="project" value="UniProtKB-UniRule"/>
</dbReference>
<dbReference type="SUPFAM" id="SSF144091">
    <property type="entry name" value="Rhomboid-like"/>
    <property type="match status" value="1"/>
</dbReference>
<comment type="subcellular location">
    <subcellularLocation>
        <location evidence="2">Membrane</location>
        <topology evidence="2">Multi-pass membrane protein</topology>
    </subcellularLocation>
</comment>
<keyword evidence="8" id="KW-0720">Serine protease</keyword>
<dbReference type="PROSITE" id="PS00018">
    <property type="entry name" value="EF_HAND_1"/>
    <property type="match status" value="1"/>
</dbReference>
<organism evidence="16 17">
    <name type="scientific">Gnathostoma spinigerum</name>
    <dbReference type="NCBI Taxonomy" id="75299"/>
    <lineage>
        <taxon>Eukaryota</taxon>
        <taxon>Metazoa</taxon>
        <taxon>Ecdysozoa</taxon>
        <taxon>Nematoda</taxon>
        <taxon>Chromadorea</taxon>
        <taxon>Rhabditida</taxon>
        <taxon>Spirurina</taxon>
        <taxon>Gnathostomatomorpha</taxon>
        <taxon>Gnathostomatoidea</taxon>
        <taxon>Gnathostomatidae</taxon>
        <taxon>Gnathostoma</taxon>
    </lineage>
</organism>
<protein>
    <recommendedName>
        <fullName evidence="4">rhomboid protease</fullName>
        <ecNumber evidence="4">3.4.21.105</ecNumber>
    </recommendedName>
</protein>
<keyword evidence="17" id="KW-1185">Reference proteome</keyword>
<evidence type="ECO:0000256" key="1">
    <source>
        <dbReference type="ARBA" id="ARBA00000156"/>
    </source>
</evidence>
<reference evidence="16 17" key="1">
    <citation type="submission" date="2024-08" db="EMBL/GenBank/DDBJ databases">
        <title>Gnathostoma spinigerum genome.</title>
        <authorList>
            <person name="Gonzalez-Bertolin B."/>
            <person name="Monzon S."/>
            <person name="Zaballos A."/>
            <person name="Jimenez P."/>
            <person name="Dekumyoy P."/>
            <person name="Varona S."/>
            <person name="Cuesta I."/>
            <person name="Sumanam S."/>
            <person name="Adisakwattana P."/>
            <person name="Gasser R.B."/>
            <person name="Hernandez-Gonzalez A."/>
            <person name="Young N.D."/>
            <person name="Perteguer M.J."/>
        </authorList>
    </citation>
    <scope>NUCLEOTIDE SEQUENCE [LARGE SCALE GENOMIC DNA]</scope>
    <source>
        <strain evidence="16">AL3</strain>
        <tissue evidence="16">Liver</tissue>
    </source>
</reference>
<dbReference type="SUPFAM" id="SSF47473">
    <property type="entry name" value="EF-hand"/>
    <property type="match status" value="1"/>
</dbReference>
<feature type="transmembrane region" description="Helical" evidence="14">
    <location>
        <begin position="287"/>
        <end position="306"/>
    </location>
</feature>
<evidence type="ECO:0000256" key="9">
    <source>
        <dbReference type="ARBA" id="ARBA00022837"/>
    </source>
</evidence>
<keyword evidence="7" id="KW-0378">Hydrolase</keyword>
<dbReference type="FunFam" id="1.20.1540.10:FF:000007">
    <property type="entry name" value="Rhomboid like 2"/>
    <property type="match status" value="1"/>
</dbReference>
<dbReference type="EMBL" id="JBGFUD010007245">
    <property type="protein sequence ID" value="MFH4981460.1"/>
    <property type="molecule type" value="Genomic_DNA"/>
</dbReference>
<feature type="active site" description="Nucleophile" evidence="13">
    <location>
        <position position="232"/>
    </location>
</feature>
<dbReference type="InterPro" id="IPR018247">
    <property type="entry name" value="EF_Hand_1_Ca_BS"/>
</dbReference>
<evidence type="ECO:0000256" key="6">
    <source>
        <dbReference type="ARBA" id="ARBA00022692"/>
    </source>
</evidence>
<dbReference type="PANTHER" id="PTHR45840:SF9">
    <property type="entry name" value="INACTIVE RHOMBOID-RELATED PROTEIN 2"/>
    <property type="match status" value="1"/>
</dbReference>
<evidence type="ECO:0000256" key="13">
    <source>
        <dbReference type="PIRSR" id="PIRSR037470-50"/>
    </source>
</evidence>
<evidence type="ECO:0000256" key="14">
    <source>
        <dbReference type="SAM" id="Phobius"/>
    </source>
</evidence>